<dbReference type="PANTHER" id="PTHR10127">
    <property type="entry name" value="DISCOIDIN, CUB, EGF, LAMININ , AND ZINC METALLOPROTEASE DOMAIN CONTAINING"/>
    <property type="match status" value="1"/>
</dbReference>
<sequence>MKFFIQALVIFVYFPLIYGFGGLTRLRIQQETVEKMSKEGKQHFEKFQEAMSTLDKLNNQIHGIDTSNIDEEHMKPGSSPRENPLMYQGDMILGDADTKYLIEEAKLKVEAKKSNKTGPDAEKEIIDKLKKNRAFKKNAMFKWTFPIPYFIDSGVNQNIVDTALKNIEKETCVRFQKTGPFNDKSGLRIFKGSGCYSTVGRSANNKPQDVSIGNGCEVNGIVQHEVCHALGLYHEQARPDRDNYITVDLSAVPQKWQRNYVKNTLDTADTYGIPYDYGSHMQYDKMSFADGFKVVMTAKIPVYTDTMGQTLNMHFNDAKLLNIVYCKDKCKGGIRCDNGAYENPNACGTCKCPFMLGGPTCNEVVKNPPQCGGGSNILKATPQKQTFKANGIKNCVYLINADNGKKIRLTVKGEFKHKRVCQVEEGTTIKFLNDKTINGAAFCNRADNVPITSEGNQVYFNYIGHENSHYLELTYQTA</sequence>
<dbReference type="InterPro" id="IPR034035">
    <property type="entry name" value="Astacin-like_dom"/>
</dbReference>
<evidence type="ECO:0000313" key="11">
    <source>
        <dbReference type="WBParaSite" id="SPAL_0001083300.1"/>
    </source>
</evidence>
<feature type="binding site" evidence="7">
    <location>
        <position position="224"/>
    </location>
    <ligand>
        <name>Zn(2+)</name>
        <dbReference type="ChEBI" id="CHEBI:29105"/>
        <note>catalytic</note>
    </ligand>
</feature>
<evidence type="ECO:0000256" key="8">
    <source>
        <dbReference type="RuleBase" id="RU361183"/>
    </source>
</evidence>
<evidence type="ECO:0000256" key="1">
    <source>
        <dbReference type="ARBA" id="ARBA00022670"/>
    </source>
</evidence>
<feature type="binding site" evidence="7">
    <location>
        <position position="234"/>
    </location>
    <ligand>
        <name>Zn(2+)</name>
        <dbReference type="ChEBI" id="CHEBI:29105"/>
        <note>catalytic</note>
    </ligand>
</feature>
<comment type="caution">
    <text evidence="7">Lacks conserved residue(s) required for the propagation of feature annotation.</text>
</comment>
<keyword evidence="4 7" id="KW-0862">Zinc</keyword>
<dbReference type="Pfam" id="PF01400">
    <property type="entry name" value="Astacin"/>
    <property type="match status" value="1"/>
</dbReference>
<evidence type="ECO:0000256" key="2">
    <source>
        <dbReference type="ARBA" id="ARBA00022723"/>
    </source>
</evidence>
<dbReference type="InterPro" id="IPR001506">
    <property type="entry name" value="Peptidase_M12A"/>
</dbReference>
<dbReference type="EC" id="3.4.24.-" evidence="8"/>
<keyword evidence="6" id="KW-1015">Disulfide bond</keyword>
<dbReference type="SMART" id="SM00235">
    <property type="entry name" value="ZnMc"/>
    <property type="match status" value="1"/>
</dbReference>
<dbReference type="PRINTS" id="PR00480">
    <property type="entry name" value="ASTACIN"/>
</dbReference>
<evidence type="ECO:0000256" key="3">
    <source>
        <dbReference type="ARBA" id="ARBA00022801"/>
    </source>
</evidence>
<organism evidence="10 11">
    <name type="scientific">Strongyloides papillosus</name>
    <name type="common">Intestinal threadworm</name>
    <dbReference type="NCBI Taxonomy" id="174720"/>
    <lineage>
        <taxon>Eukaryota</taxon>
        <taxon>Metazoa</taxon>
        <taxon>Ecdysozoa</taxon>
        <taxon>Nematoda</taxon>
        <taxon>Chromadorea</taxon>
        <taxon>Rhabditida</taxon>
        <taxon>Tylenchina</taxon>
        <taxon>Panagrolaimomorpha</taxon>
        <taxon>Strongyloidoidea</taxon>
        <taxon>Strongyloididae</taxon>
        <taxon>Strongyloides</taxon>
    </lineage>
</organism>
<dbReference type="Proteomes" id="UP000046392">
    <property type="component" value="Unplaced"/>
</dbReference>
<evidence type="ECO:0000256" key="6">
    <source>
        <dbReference type="ARBA" id="ARBA00023157"/>
    </source>
</evidence>
<dbReference type="InterPro" id="IPR006026">
    <property type="entry name" value="Peptidase_Metallo"/>
</dbReference>
<dbReference type="WBParaSite" id="SPAL_0001083300.1">
    <property type="protein sequence ID" value="SPAL_0001083300.1"/>
    <property type="gene ID" value="SPAL_0001083300"/>
</dbReference>
<dbReference type="GO" id="GO:0008270">
    <property type="term" value="F:zinc ion binding"/>
    <property type="evidence" value="ECO:0007669"/>
    <property type="project" value="UniProtKB-UniRule"/>
</dbReference>
<keyword evidence="5 7" id="KW-0482">Metalloprotease</keyword>
<evidence type="ECO:0000256" key="5">
    <source>
        <dbReference type="ARBA" id="ARBA00023049"/>
    </source>
</evidence>
<comment type="cofactor">
    <cofactor evidence="7 8">
        <name>Zn(2+)</name>
        <dbReference type="ChEBI" id="CHEBI:29105"/>
    </cofactor>
    <text evidence="7 8">Binds 1 zinc ion per subunit.</text>
</comment>
<dbReference type="InterPro" id="IPR024079">
    <property type="entry name" value="MetalloPept_cat_dom_sf"/>
</dbReference>
<dbReference type="GO" id="GO:0004222">
    <property type="term" value="F:metalloendopeptidase activity"/>
    <property type="evidence" value="ECO:0007669"/>
    <property type="project" value="UniProtKB-UniRule"/>
</dbReference>
<feature type="binding site" evidence="7">
    <location>
        <position position="228"/>
    </location>
    <ligand>
        <name>Zn(2+)</name>
        <dbReference type="ChEBI" id="CHEBI:29105"/>
        <note>catalytic</note>
    </ligand>
</feature>
<keyword evidence="10" id="KW-1185">Reference proteome</keyword>
<feature type="active site" evidence="7">
    <location>
        <position position="225"/>
    </location>
</feature>
<name>A0A0N5BYH9_STREA</name>
<dbReference type="SUPFAM" id="SSF55486">
    <property type="entry name" value="Metalloproteases ('zincins'), catalytic domain"/>
    <property type="match status" value="1"/>
</dbReference>
<evidence type="ECO:0000256" key="7">
    <source>
        <dbReference type="PROSITE-ProRule" id="PRU01211"/>
    </source>
</evidence>
<keyword evidence="1 7" id="KW-0645">Protease</keyword>
<proteinExistence type="predicted"/>
<dbReference type="Gene3D" id="3.40.390.10">
    <property type="entry name" value="Collagenase (Catalytic Domain)"/>
    <property type="match status" value="1"/>
</dbReference>
<accession>A0A0N5BYH9</accession>
<dbReference type="PROSITE" id="PS51864">
    <property type="entry name" value="ASTACIN"/>
    <property type="match status" value="1"/>
</dbReference>
<dbReference type="GO" id="GO:0006508">
    <property type="term" value="P:proteolysis"/>
    <property type="evidence" value="ECO:0007669"/>
    <property type="project" value="UniProtKB-KW"/>
</dbReference>
<dbReference type="PANTHER" id="PTHR10127:SF780">
    <property type="entry name" value="METALLOENDOPEPTIDASE"/>
    <property type="match status" value="1"/>
</dbReference>
<keyword evidence="2 7" id="KW-0479">Metal-binding</keyword>
<protein>
    <recommendedName>
        <fullName evidence="8">Metalloendopeptidase</fullName>
        <ecNumber evidence="8">3.4.24.-</ecNumber>
    </recommendedName>
</protein>
<reference evidence="11" key="1">
    <citation type="submission" date="2017-02" db="UniProtKB">
        <authorList>
            <consortium name="WormBaseParasite"/>
        </authorList>
    </citation>
    <scope>IDENTIFICATION</scope>
</reference>
<keyword evidence="3 7" id="KW-0378">Hydrolase</keyword>
<evidence type="ECO:0000313" key="10">
    <source>
        <dbReference type="Proteomes" id="UP000046392"/>
    </source>
</evidence>
<feature type="domain" description="Peptidase M12A" evidence="9">
    <location>
        <begin position="133"/>
        <end position="327"/>
    </location>
</feature>
<dbReference type="AlphaFoldDB" id="A0A0N5BYH9"/>
<evidence type="ECO:0000259" key="9">
    <source>
        <dbReference type="PROSITE" id="PS51864"/>
    </source>
</evidence>
<evidence type="ECO:0000256" key="4">
    <source>
        <dbReference type="ARBA" id="ARBA00022833"/>
    </source>
</evidence>
<dbReference type="CDD" id="cd04280">
    <property type="entry name" value="ZnMc_astacin_like"/>
    <property type="match status" value="1"/>
</dbReference>